<dbReference type="OrthoDB" id="8080957at2"/>
<keyword evidence="3" id="KW-1185">Reference proteome</keyword>
<evidence type="ECO:0000256" key="1">
    <source>
        <dbReference type="SAM" id="MobiDB-lite"/>
    </source>
</evidence>
<proteinExistence type="predicted"/>
<evidence type="ECO:0000313" key="2">
    <source>
        <dbReference type="EMBL" id="SDX55848.1"/>
    </source>
</evidence>
<sequence>MSRDLRPEMWRAIRRVGAHGAVFRVPTVRGQLCGAIRRERVRDYIQALEAGGYLSPVRGDTNGKAGPWGWQLIRDPGTEAPRVRANGSPVTLGAGREQCWRSMRILGSFTIPDLVATASTELHRVAEGEARDYCDRLARAGILARTRSPAGLVYQLPPSRYTGPRPPQIRRTKAVYDGNTGQLYAADGTLLATGVPMGAQADRRRMPRRRQRSPAPLGQSTPSGSTGIGVGGGR</sequence>
<dbReference type="STRING" id="1058.SAMN05421783_13617"/>
<dbReference type="Proteomes" id="UP000198816">
    <property type="component" value="Unassembled WGS sequence"/>
</dbReference>
<name>A0A1H3CPM0_THIRO</name>
<dbReference type="AlphaFoldDB" id="A0A1H3CPM0"/>
<gene>
    <name evidence="2" type="ORF">SAMN05421783_13617</name>
</gene>
<accession>A0A1H3CPM0</accession>
<dbReference type="EMBL" id="FNNZ01000036">
    <property type="protein sequence ID" value="SDX55848.1"/>
    <property type="molecule type" value="Genomic_DNA"/>
</dbReference>
<protein>
    <submittedName>
        <fullName evidence="2">Uncharacterized protein</fullName>
    </submittedName>
</protein>
<feature type="region of interest" description="Disordered" evidence="1">
    <location>
        <begin position="198"/>
        <end position="234"/>
    </location>
</feature>
<dbReference type="RefSeq" id="WP_093037848.1">
    <property type="nucleotide sequence ID" value="NZ_FNNZ01000036.1"/>
</dbReference>
<evidence type="ECO:0000313" key="3">
    <source>
        <dbReference type="Proteomes" id="UP000198816"/>
    </source>
</evidence>
<reference evidence="3" key="1">
    <citation type="submission" date="2016-10" db="EMBL/GenBank/DDBJ databases">
        <authorList>
            <person name="Varghese N."/>
            <person name="Submissions S."/>
        </authorList>
    </citation>
    <scope>NUCLEOTIDE SEQUENCE [LARGE SCALE GENOMIC DNA]</scope>
    <source>
        <strain evidence="3">DSM 217</strain>
    </source>
</reference>
<organism evidence="2 3">
    <name type="scientific">Thiocapsa roseopersicina</name>
    <dbReference type="NCBI Taxonomy" id="1058"/>
    <lineage>
        <taxon>Bacteria</taxon>
        <taxon>Pseudomonadati</taxon>
        <taxon>Pseudomonadota</taxon>
        <taxon>Gammaproteobacteria</taxon>
        <taxon>Chromatiales</taxon>
        <taxon>Chromatiaceae</taxon>
        <taxon>Thiocapsa</taxon>
    </lineage>
</organism>